<feature type="transmembrane region" description="Helical" evidence="1">
    <location>
        <begin position="20"/>
        <end position="44"/>
    </location>
</feature>
<evidence type="ECO:0000313" key="3">
    <source>
        <dbReference type="Proteomes" id="UP000184275"/>
    </source>
</evidence>
<keyword evidence="3" id="KW-1185">Reference proteome</keyword>
<organism evidence="2 3">
    <name type="scientific">Fibrobacter intestinalis</name>
    <dbReference type="NCBI Taxonomy" id="28122"/>
    <lineage>
        <taxon>Bacteria</taxon>
        <taxon>Pseudomonadati</taxon>
        <taxon>Fibrobacterota</taxon>
        <taxon>Fibrobacteria</taxon>
        <taxon>Fibrobacterales</taxon>
        <taxon>Fibrobacteraceae</taxon>
        <taxon>Fibrobacter</taxon>
    </lineage>
</organism>
<reference evidence="3" key="1">
    <citation type="submission" date="2016-11" db="EMBL/GenBank/DDBJ databases">
        <authorList>
            <person name="Varghese N."/>
            <person name="Submissions S."/>
        </authorList>
    </citation>
    <scope>NUCLEOTIDE SEQUENCE [LARGE SCALE GENOMIC DNA]</scope>
    <source>
        <strain evidence="3">UWOS</strain>
    </source>
</reference>
<accession>A0A1M6ULF4</accession>
<dbReference type="AlphaFoldDB" id="A0A1M6ULF4"/>
<dbReference type="EMBL" id="FRAW01000014">
    <property type="protein sequence ID" value="SHK69938.1"/>
    <property type="molecule type" value="Genomic_DNA"/>
</dbReference>
<evidence type="ECO:0000256" key="1">
    <source>
        <dbReference type="SAM" id="Phobius"/>
    </source>
</evidence>
<keyword evidence="1" id="KW-0812">Transmembrane</keyword>
<keyword evidence="1" id="KW-1133">Transmembrane helix</keyword>
<name>A0A1M6ULF4_9BACT</name>
<proteinExistence type="predicted"/>
<evidence type="ECO:0000313" key="2">
    <source>
        <dbReference type="EMBL" id="SHK69938.1"/>
    </source>
</evidence>
<feature type="transmembrane region" description="Helical" evidence="1">
    <location>
        <begin position="51"/>
        <end position="73"/>
    </location>
</feature>
<keyword evidence="1" id="KW-0472">Membrane</keyword>
<dbReference type="Proteomes" id="UP000184275">
    <property type="component" value="Unassembled WGS sequence"/>
</dbReference>
<gene>
    <name evidence="2" type="ORF">SAMN05720469_11454</name>
</gene>
<protein>
    <submittedName>
        <fullName evidence="2">Uncharacterized protein</fullName>
    </submittedName>
</protein>
<sequence>MSYMNMDVNLSKINKSLQVFLPSNVIFFIYCFLGYSLKSILVYINQFSSPFLGSLCFFIFTFLFLSLLVFGIFNNFFPRLLSLLTGNRNSRKS</sequence>